<sequence>MRRFTAILAGLCLASFAHADDFTKALEKQATIKARRVVSDLIEIRASGKSWPVIAEKSLPEMLDERCGYEDLVGISSNLMGQMRPEVLKVAGGRLSKLYAPLLSRLGAQMAFTEVKSSHTDKGDYALVVLKVTPAKAGDKPFSLLMRHNPDGTINLCDVVPDSNFGSGILKTIGTELAANPNGE</sequence>
<dbReference type="EMBL" id="JACHLI010000001">
    <property type="protein sequence ID" value="MBB4861427.1"/>
    <property type="molecule type" value="Genomic_DNA"/>
</dbReference>
<dbReference type="AlphaFoldDB" id="A0A7W7NZP5"/>
<gene>
    <name evidence="2" type="ORF">HNP46_000238</name>
</gene>
<evidence type="ECO:0008006" key="4">
    <source>
        <dbReference type="Google" id="ProtNLM"/>
    </source>
</evidence>
<accession>A0A7W7NZP5</accession>
<evidence type="ECO:0000313" key="2">
    <source>
        <dbReference type="EMBL" id="MBB4861427.1"/>
    </source>
</evidence>
<protein>
    <recommendedName>
        <fullName evidence="4">DUF4252 domain-containing protein</fullName>
    </recommendedName>
</protein>
<evidence type="ECO:0000256" key="1">
    <source>
        <dbReference type="SAM" id="SignalP"/>
    </source>
</evidence>
<organism evidence="2 3">
    <name type="scientific">Pseudomonas nitroreducens</name>
    <dbReference type="NCBI Taxonomy" id="46680"/>
    <lineage>
        <taxon>Bacteria</taxon>
        <taxon>Pseudomonadati</taxon>
        <taxon>Pseudomonadota</taxon>
        <taxon>Gammaproteobacteria</taxon>
        <taxon>Pseudomonadales</taxon>
        <taxon>Pseudomonadaceae</taxon>
        <taxon>Pseudomonas</taxon>
    </lineage>
</organism>
<feature type="signal peptide" evidence="1">
    <location>
        <begin position="1"/>
        <end position="19"/>
    </location>
</feature>
<keyword evidence="1" id="KW-0732">Signal</keyword>
<comment type="caution">
    <text evidence="2">The sequence shown here is derived from an EMBL/GenBank/DDBJ whole genome shotgun (WGS) entry which is preliminary data.</text>
</comment>
<feature type="chain" id="PRO_5030894034" description="DUF4252 domain-containing protein" evidence="1">
    <location>
        <begin position="20"/>
        <end position="184"/>
    </location>
</feature>
<evidence type="ECO:0000313" key="3">
    <source>
        <dbReference type="Proteomes" id="UP000566995"/>
    </source>
</evidence>
<dbReference type="RefSeq" id="WP_184585694.1">
    <property type="nucleotide sequence ID" value="NZ_JACHLI010000001.1"/>
</dbReference>
<proteinExistence type="predicted"/>
<name>A0A7W7NZP5_PSENT</name>
<dbReference type="Proteomes" id="UP000566995">
    <property type="component" value="Unassembled WGS sequence"/>
</dbReference>
<reference evidence="2 3" key="1">
    <citation type="submission" date="2020-08" db="EMBL/GenBank/DDBJ databases">
        <title>Functional genomics of gut bacteria from endangered species of beetles.</title>
        <authorList>
            <person name="Carlos-Shanley C."/>
        </authorList>
    </citation>
    <scope>NUCLEOTIDE SEQUENCE [LARGE SCALE GENOMIC DNA]</scope>
    <source>
        <strain evidence="2 3">S00179</strain>
    </source>
</reference>